<name>A0A915JDP3_ROMCU</name>
<evidence type="ECO:0000256" key="1">
    <source>
        <dbReference type="SAM" id="Phobius"/>
    </source>
</evidence>
<protein>
    <submittedName>
        <fullName evidence="3">Uncharacterized protein</fullName>
    </submittedName>
</protein>
<accession>A0A915JDP3</accession>
<keyword evidence="2" id="KW-1185">Reference proteome</keyword>
<sequence length="77" mass="8388">MERGTVDVAVEVAGVVVAKLAVVGGAVVLGRRNEHVLFSIDRKGSNMRIRHCCILNTFLFAQSPSEDFSSRSEHGFI</sequence>
<evidence type="ECO:0000313" key="2">
    <source>
        <dbReference type="Proteomes" id="UP000887565"/>
    </source>
</evidence>
<dbReference type="WBParaSite" id="nRc.2.0.1.t24292-RA">
    <property type="protein sequence ID" value="nRc.2.0.1.t24292-RA"/>
    <property type="gene ID" value="nRc.2.0.1.g24292"/>
</dbReference>
<organism evidence="2 3">
    <name type="scientific">Romanomermis culicivorax</name>
    <name type="common">Nematode worm</name>
    <dbReference type="NCBI Taxonomy" id="13658"/>
    <lineage>
        <taxon>Eukaryota</taxon>
        <taxon>Metazoa</taxon>
        <taxon>Ecdysozoa</taxon>
        <taxon>Nematoda</taxon>
        <taxon>Enoplea</taxon>
        <taxon>Dorylaimia</taxon>
        <taxon>Mermithida</taxon>
        <taxon>Mermithoidea</taxon>
        <taxon>Mermithidae</taxon>
        <taxon>Romanomermis</taxon>
    </lineage>
</organism>
<feature type="transmembrane region" description="Helical" evidence="1">
    <location>
        <begin position="12"/>
        <end position="30"/>
    </location>
</feature>
<dbReference type="AlphaFoldDB" id="A0A915JDP3"/>
<keyword evidence="1" id="KW-0472">Membrane</keyword>
<keyword evidence="1" id="KW-1133">Transmembrane helix</keyword>
<evidence type="ECO:0000313" key="3">
    <source>
        <dbReference type="WBParaSite" id="nRc.2.0.1.t24292-RA"/>
    </source>
</evidence>
<proteinExistence type="predicted"/>
<keyword evidence="1" id="KW-0812">Transmembrane</keyword>
<dbReference type="Proteomes" id="UP000887565">
    <property type="component" value="Unplaced"/>
</dbReference>
<reference evidence="3" key="1">
    <citation type="submission" date="2022-11" db="UniProtKB">
        <authorList>
            <consortium name="WormBaseParasite"/>
        </authorList>
    </citation>
    <scope>IDENTIFICATION</scope>
</reference>